<evidence type="ECO:0000313" key="3">
    <source>
        <dbReference type="Proteomes" id="UP001243846"/>
    </source>
</evidence>
<feature type="region of interest" description="Disordered" evidence="1">
    <location>
        <begin position="80"/>
        <end position="99"/>
    </location>
</feature>
<sequence length="115" mass="11775">MAVEPTTSRSGRCAPATRAGRGGVATRAAPSESRAKSSASSSSEAVLSKAIWRTESGVPKWLSARCRAASSVGARTAMRIHSRTGSAAERGAAPRVSSASISHCFSLARSGAFRP</sequence>
<proteinExistence type="predicted"/>
<comment type="caution">
    <text evidence="2">The sequence shown here is derived from an EMBL/GenBank/DDBJ whole genome shotgun (WGS) entry which is preliminary data.</text>
</comment>
<reference evidence="3" key="1">
    <citation type="journal article" date="2019" name="Int. J. Syst. Evol. Microbiol.">
        <title>The Global Catalogue of Microorganisms (GCM) 10K type strain sequencing project: providing services to taxonomists for standard genome sequencing and annotation.</title>
        <authorList>
            <consortium name="The Broad Institute Genomics Platform"/>
            <consortium name="The Broad Institute Genome Sequencing Center for Infectious Disease"/>
            <person name="Wu L."/>
            <person name="Ma J."/>
        </authorList>
    </citation>
    <scope>NUCLEOTIDE SEQUENCE [LARGE SCALE GENOMIC DNA]</scope>
    <source>
        <strain evidence="3">CECT 8482</strain>
    </source>
</reference>
<accession>A0ABT8D6C9</accession>
<dbReference type="Proteomes" id="UP001243846">
    <property type="component" value="Unassembled WGS sequence"/>
</dbReference>
<dbReference type="EMBL" id="JAUFRC010000001">
    <property type="protein sequence ID" value="MDN3711471.1"/>
    <property type="molecule type" value="Genomic_DNA"/>
</dbReference>
<name>A0ABT8D6C9_9RHOB</name>
<protein>
    <submittedName>
        <fullName evidence="2">Uncharacterized protein</fullName>
    </submittedName>
</protein>
<gene>
    <name evidence="2" type="ORF">QWZ10_05965</name>
</gene>
<feature type="compositionally biased region" description="Polar residues" evidence="1">
    <location>
        <begin position="1"/>
        <end position="10"/>
    </location>
</feature>
<feature type="region of interest" description="Disordered" evidence="1">
    <location>
        <begin position="1"/>
        <end position="46"/>
    </location>
</feature>
<evidence type="ECO:0000256" key="1">
    <source>
        <dbReference type="SAM" id="MobiDB-lite"/>
    </source>
</evidence>
<evidence type="ECO:0000313" key="2">
    <source>
        <dbReference type="EMBL" id="MDN3711471.1"/>
    </source>
</evidence>
<keyword evidence="3" id="KW-1185">Reference proteome</keyword>
<organism evidence="2 3">
    <name type="scientific">Paracoccus cavernae</name>
    <dbReference type="NCBI Taxonomy" id="1571207"/>
    <lineage>
        <taxon>Bacteria</taxon>
        <taxon>Pseudomonadati</taxon>
        <taxon>Pseudomonadota</taxon>
        <taxon>Alphaproteobacteria</taxon>
        <taxon>Rhodobacterales</taxon>
        <taxon>Paracoccaceae</taxon>
        <taxon>Paracoccus</taxon>
    </lineage>
</organism>
<feature type="compositionally biased region" description="Low complexity" evidence="1">
    <location>
        <begin position="14"/>
        <end position="46"/>
    </location>
</feature>